<evidence type="ECO:0000256" key="1">
    <source>
        <dbReference type="SAM" id="MobiDB-lite"/>
    </source>
</evidence>
<dbReference type="Proteomes" id="UP001303046">
    <property type="component" value="Unassembled WGS sequence"/>
</dbReference>
<feature type="region of interest" description="Disordered" evidence="1">
    <location>
        <begin position="384"/>
        <end position="410"/>
    </location>
</feature>
<gene>
    <name evidence="3" type="primary">Necator_chrI.g2281</name>
    <name evidence="3" type="ORF">RB195_006154</name>
</gene>
<protein>
    <recommendedName>
        <fullName evidence="2">Cep192/Spd-2-like domain-containing protein</fullName>
    </recommendedName>
</protein>
<evidence type="ECO:0000313" key="4">
    <source>
        <dbReference type="Proteomes" id="UP001303046"/>
    </source>
</evidence>
<feature type="compositionally biased region" description="Basic residues" evidence="1">
    <location>
        <begin position="386"/>
        <end position="395"/>
    </location>
</feature>
<organism evidence="3 4">
    <name type="scientific">Necator americanus</name>
    <name type="common">Human hookworm</name>
    <dbReference type="NCBI Taxonomy" id="51031"/>
    <lineage>
        <taxon>Eukaryota</taxon>
        <taxon>Metazoa</taxon>
        <taxon>Ecdysozoa</taxon>
        <taxon>Nematoda</taxon>
        <taxon>Chromadorea</taxon>
        <taxon>Rhabditida</taxon>
        <taxon>Rhabditina</taxon>
        <taxon>Rhabditomorpha</taxon>
        <taxon>Strongyloidea</taxon>
        <taxon>Ancylostomatidae</taxon>
        <taxon>Bunostominae</taxon>
        <taxon>Necator</taxon>
    </lineage>
</organism>
<comment type="caution">
    <text evidence="3">The sequence shown here is derived from an EMBL/GenBank/DDBJ whole genome shotgun (WGS) entry which is preliminary data.</text>
</comment>
<dbReference type="Pfam" id="PF22073">
    <property type="entry name" value="Cep192_D4"/>
    <property type="match status" value="1"/>
</dbReference>
<reference evidence="3 4" key="1">
    <citation type="submission" date="2023-08" db="EMBL/GenBank/DDBJ databases">
        <title>A Necator americanus chromosomal reference genome.</title>
        <authorList>
            <person name="Ilik V."/>
            <person name="Petrzelkova K.J."/>
            <person name="Pardy F."/>
            <person name="Fuh T."/>
            <person name="Niatou-Singa F.S."/>
            <person name="Gouil Q."/>
            <person name="Baker L."/>
            <person name="Ritchie M.E."/>
            <person name="Jex A.R."/>
            <person name="Gazzola D."/>
            <person name="Li H."/>
            <person name="Toshio Fujiwara R."/>
            <person name="Zhan B."/>
            <person name="Aroian R.V."/>
            <person name="Pafco B."/>
            <person name="Schwarz E.M."/>
        </authorList>
    </citation>
    <scope>NUCLEOTIDE SEQUENCE [LARGE SCALE GENOMIC DNA]</scope>
    <source>
        <strain evidence="3 4">Aroian</strain>
        <tissue evidence="3">Whole animal</tissue>
    </source>
</reference>
<dbReference type="EMBL" id="JAVFWL010000001">
    <property type="protein sequence ID" value="KAK6728914.1"/>
    <property type="molecule type" value="Genomic_DNA"/>
</dbReference>
<feature type="compositionally biased region" description="Basic and acidic residues" evidence="1">
    <location>
        <begin position="497"/>
        <end position="509"/>
    </location>
</feature>
<sequence length="886" mass="97942">MYNHHDWYENDHYYVGSANGTGMGDAEVHEVSELVEDRFDDQSFDDAPLSDPESNFDEQELLSIDDYEPLVPTTDHLRLNEIRGRPALSTIPEESKTDDIMSNEVTMRSDADGRSSDLCNSGQSTISQAYSIKSSDFVKDQKASEVIQREQESFLRGHGLFIQDDPRFDRSHFEKENSWEPSIPDQSFGFTDTGSGIVPKPSASKIENVATAYDTRNHKDDSDNKIITGDSTFCHDVLPIKETEKPVAPLSESTNNLECNQVSTINDIRSTPQRALAKRLISRTENSPIPNDSSLVGAQTSTPVSMVAKLPSRQRLRDFDDMVLGISMIKADGGSAKEAPHAMENQSLTESTDTTMLSVGQIQSILKAIPSGSPSTLMRELEAQRKSRVKLRKPRSLLPTPSLKSGDAVQSSSEAISLNLMKSARTTSVSTVDCEATGRDVRSPLTTSRQCTNLTKSTICAPTNSSSNAPKTSASNHFSETSISQQSVFSRRNASQQREETSRNPKVADVKGTVLRAEVPTSRPESVRSGSSLSAAASARSVSQMSTEVSQRSVLFIPQHEVAFGCVAIGDTAIANVDVTNRTDHPLRIRAKLSNTENVFTLLDSQIILLDTRRTTTLRIEFCATQNARFCTSLSIQASGGGGPAVTYRMPVRGVGGTAVVTVKDREDLRISRSGSYVLQSSYESTFSFSLMNSGKRHAFARTLVLFCGESGISEQIPVDIRPARGVVIGRDESKQISVRLRSSLPFSDWRSSQNSIVSSASSNLRAVSPLQVLVYWGEERTRRRLRCFEQKMGITHTCEGLQFTDKYDGEDIEFIPPKSYPISKEDVRLFDQTLRMYTIYVCSPRIRPRQSLASNSSLDRSLQPEDTFRERTVYNTLVVPDQTLR</sequence>
<dbReference type="InterPro" id="IPR054090">
    <property type="entry name" value="Cep192_Spd-2-like_dom"/>
</dbReference>
<feature type="region of interest" description="Disordered" evidence="1">
    <location>
        <begin position="458"/>
        <end position="534"/>
    </location>
</feature>
<proteinExistence type="predicted"/>
<dbReference type="InterPro" id="IPR013783">
    <property type="entry name" value="Ig-like_fold"/>
</dbReference>
<name>A0ABR1BR72_NECAM</name>
<feature type="compositionally biased region" description="Polar residues" evidence="1">
    <location>
        <begin position="458"/>
        <end position="496"/>
    </location>
</feature>
<accession>A0ABR1BR72</accession>
<evidence type="ECO:0000313" key="3">
    <source>
        <dbReference type="EMBL" id="KAK6728914.1"/>
    </source>
</evidence>
<evidence type="ECO:0000259" key="2">
    <source>
        <dbReference type="Pfam" id="PF22073"/>
    </source>
</evidence>
<feature type="domain" description="Cep192/Spd-2-like" evidence="2">
    <location>
        <begin position="559"/>
        <end position="657"/>
    </location>
</feature>
<keyword evidence="4" id="KW-1185">Reference proteome</keyword>
<dbReference type="Gene3D" id="2.60.40.10">
    <property type="entry name" value="Immunoglobulins"/>
    <property type="match status" value="1"/>
</dbReference>